<proteinExistence type="inferred from homology"/>
<dbReference type="OMA" id="IRCYCIC"/>
<dbReference type="Proteomes" id="UP000594263">
    <property type="component" value="Unplaced"/>
</dbReference>
<name>A0A7N1A5D5_KALFE</name>
<dbReference type="Pfam" id="PF20431">
    <property type="entry name" value="E_motif"/>
    <property type="match status" value="1"/>
</dbReference>
<evidence type="ECO:0008006" key="6">
    <source>
        <dbReference type="Google" id="ProtNLM"/>
    </source>
</evidence>
<dbReference type="Gramene" id="Kaladp0131s0014.1.v1.1">
    <property type="protein sequence ID" value="Kaladp0131s0014.1.v1.1"/>
    <property type="gene ID" value="Kaladp0131s0014.v1.1"/>
</dbReference>
<dbReference type="InterPro" id="IPR046848">
    <property type="entry name" value="E_motif"/>
</dbReference>
<dbReference type="GO" id="GO:0009451">
    <property type="term" value="P:RNA modification"/>
    <property type="evidence" value="ECO:0007669"/>
    <property type="project" value="InterPro"/>
</dbReference>
<keyword evidence="5" id="KW-1185">Reference proteome</keyword>
<dbReference type="Gene3D" id="1.25.40.10">
    <property type="entry name" value="Tetratricopeptide repeat domain"/>
    <property type="match status" value="2"/>
</dbReference>
<dbReference type="NCBIfam" id="TIGR00756">
    <property type="entry name" value="PPR"/>
    <property type="match status" value="3"/>
</dbReference>
<dbReference type="GO" id="GO:0003723">
    <property type="term" value="F:RNA binding"/>
    <property type="evidence" value="ECO:0007669"/>
    <property type="project" value="InterPro"/>
</dbReference>
<dbReference type="PROSITE" id="PS51375">
    <property type="entry name" value="PPR"/>
    <property type="match status" value="3"/>
</dbReference>
<organism evidence="4 5">
    <name type="scientific">Kalanchoe fedtschenkoi</name>
    <name type="common">Lavender scallops</name>
    <name type="synonym">South American air plant</name>
    <dbReference type="NCBI Taxonomy" id="63787"/>
    <lineage>
        <taxon>Eukaryota</taxon>
        <taxon>Viridiplantae</taxon>
        <taxon>Streptophyta</taxon>
        <taxon>Embryophyta</taxon>
        <taxon>Tracheophyta</taxon>
        <taxon>Spermatophyta</taxon>
        <taxon>Magnoliopsida</taxon>
        <taxon>eudicotyledons</taxon>
        <taxon>Gunneridae</taxon>
        <taxon>Pentapetalae</taxon>
        <taxon>Saxifragales</taxon>
        <taxon>Crassulaceae</taxon>
        <taxon>Kalanchoe</taxon>
    </lineage>
</organism>
<evidence type="ECO:0000256" key="3">
    <source>
        <dbReference type="PROSITE-ProRule" id="PRU00708"/>
    </source>
</evidence>
<evidence type="ECO:0000313" key="4">
    <source>
        <dbReference type="EnsemblPlants" id="Kaladp0131s0014.1.v1.1"/>
    </source>
</evidence>
<feature type="repeat" description="PPR" evidence="3">
    <location>
        <begin position="83"/>
        <end position="117"/>
    </location>
</feature>
<dbReference type="FunFam" id="1.25.40.10:FF:000333">
    <property type="entry name" value="Pentatricopeptide repeat-containing protein"/>
    <property type="match status" value="1"/>
</dbReference>
<dbReference type="InterPro" id="IPR046960">
    <property type="entry name" value="PPR_At4g14850-like_plant"/>
</dbReference>
<dbReference type="Pfam" id="PF01535">
    <property type="entry name" value="PPR"/>
    <property type="match status" value="2"/>
</dbReference>
<dbReference type="EnsemblPlants" id="Kaladp0131s0014.1.v1.1">
    <property type="protein sequence ID" value="Kaladp0131s0014.1.v1.1"/>
    <property type="gene ID" value="Kaladp0131s0014.v1.1"/>
</dbReference>
<evidence type="ECO:0000256" key="1">
    <source>
        <dbReference type="ARBA" id="ARBA00006643"/>
    </source>
</evidence>
<accession>A0A7N1A5D5</accession>
<evidence type="ECO:0000313" key="5">
    <source>
        <dbReference type="Proteomes" id="UP000594263"/>
    </source>
</evidence>
<dbReference type="PANTHER" id="PTHR47926">
    <property type="entry name" value="PENTATRICOPEPTIDE REPEAT-CONTAINING PROTEIN"/>
    <property type="match status" value="1"/>
</dbReference>
<feature type="repeat" description="PPR" evidence="3">
    <location>
        <begin position="48"/>
        <end position="82"/>
    </location>
</feature>
<dbReference type="InterPro" id="IPR002885">
    <property type="entry name" value="PPR_rpt"/>
</dbReference>
<dbReference type="PANTHER" id="PTHR47926:SF393">
    <property type="entry name" value="REPEAT-CONTAINING PROTEIN, PUTATIVE-RELATED"/>
    <property type="match status" value="1"/>
</dbReference>
<sequence>MSCPVHDQVMKLGLDSDAHVVNGLVRGYSVASDLKDARKVFDEMTARNVSIWTTLISGYAQNFCSNEALRLFDQMIGEGFEPNGATLASVLSACARSGALDLGARVHEYMKEKGVEVGVILGTALVHMYAKNGVMDMARELFKGMENTNIMTWNAMICGLATHGHANEAIDLFQKLESEGKVPNSVTFVGVLTACCHAGFLDIGRKYFKSMKTVYDIVPGVEHYGCMVDLLGRSGQLLEAEELIHDMTCKPDVVVWGALLGACRNYGSIEIAERTVKGILALEPENDGVYVVLSNMYAEAGRWEDVARLRTDMKEQNLNQPRGWSAL</sequence>
<evidence type="ECO:0000256" key="2">
    <source>
        <dbReference type="ARBA" id="ARBA00022737"/>
    </source>
</evidence>
<dbReference type="Pfam" id="PF13041">
    <property type="entry name" value="PPR_2"/>
    <property type="match status" value="2"/>
</dbReference>
<dbReference type="FunFam" id="1.25.40.10:FF:000090">
    <property type="entry name" value="Pentatricopeptide repeat-containing protein, chloroplastic"/>
    <property type="match status" value="1"/>
</dbReference>
<keyword evidence="2" id="KW-0677">Repeat</keyword>
<reference evidence="4" key="1">
    <citation type="submission" date="2021-01" db="UniProtKB">
        <authorList>
            <consortium name="EnsemblPlants"/>
        </authorList>
    </citation>
    <scope>IDENTIFICATION</scope>
</reference>
<protein>
    <recommendedName>
        <fullName evidence="6">Pentatricopeptide repeat-containing protein</fullName>
    </recommendedName>
</protein>
<dbReference type="InterPro" id="IPR011990">
    <property type="entry name" value="TPR-like_helical_dom_sf"/>
</dbReference>
<feature type="repeat" description="PPR" evidence="3">
    <location>
        <begin position="149"/>
        <end position="183"/>
    </location>
</feature>
<comment type="similarity">
    <text evidence="1">Belongs to the PPR family. PCMP-H subfamily.</text>
</comment>
<dbReference type="AlphaFoldDB" id="A0A7N1A5D5"/>